<gene>
    <name evidence="6" type="ORF">AAHA92_04891</name>
    <name evidence="7" type="ORF">AAHA92_04896</name>
</gene>
<reference evidence="7 8" key="1">
    <citation type="submission" date="2024-06" db="EMBL/GenBank/DDBJ databases">
        <title>A chromosome level genome sequence of Diviner's sage (Salvia divinorum).</title>
        <authorList>
            <person name="Ford S.A."/>
            <person name="Ro D.-K."/>
            <person name="Ness R.W."/>
            <person name="Phillips M.A."/>
        </authorList>
    </citation>
    <scope>NUCLEOTIDE SEQUENCE [LARGE SCALE GENOMIC DNA]</scope>
    <source>
        <strain evidence="7">SAF-2024a</strain>
        <tissue evidence="7">Leaf</tissue>
    </source>
</reference>
<keyword evidence="8" id="KW-1185">Reference proteome</keyword>
<protein>
    <submittedName>
        <fullName evidence="7">Photosystem II</fullName>
        <ecNumber evidence="7">1.10.3.9</ecNumber>
    </submittedName>
</protein>
<dbReference type="GO" id="GO:0006412">
    <property type="term" value="P:translation"/>
    <property type="evidence" value="ECO:0007669"/>
    <property type="project" value="UniProtKB-KW"/>
</dbReference>
<dbReference type="InterPro" id="IPR015760">
    <property type="entry name" value="TIF_IF2"/>
</dbReference>
<feature type="domain" description="Translation initiation factor IF- 2" evidence="4">
    <location>
        <begin position="158"/>
        <end position="262"/>
    </location>
</feature>
<dbReference type="EC" id="1.10.3.9" evidence="7"/>
<dbReference type="Proteomes" id="UP001567538">
    <property type="component" value="Unassembled WGS sequence"/>
</dbReference>
<name>A0ABD1I0Q4_SALDI</name>
<dbReference type="SUPFAM" id="SSF52156">
    <property type="entry name" value="Initiation factor IF2/eIF5b, domain 3"/>
    <property type="match status" value="1"/>
</dbReference>
<dbReference type="AlphaFoldDB" id="A0ABD1I0Q4"/>
<sequence>MGFCEDLGEGGRDIFAVKIGGDSKDKKPNSGGKNHQEEEEEEKLTNQPAKHEEEEEQFSVMEVKVVEGTIDVVLVNGVLRVGDRIVVGGFQGPVVTSIRALLTPHPVKKLRLKGEYLHHKKIKISQGIKIAAPGLERAIAGASLYVVRPNDDIEVIKRSAMEYVDSVMSRIDKSGEGVYVQASTFGSVAALLKFSKAPEVNVPVGGMSIGAVQKTDVTKALGKRKKYATILAFGVEVTPEASQLAQQLGVKIFTSHTIHRLFLQFKSYMDKIEAAEVAVFPCVLKIMPSCVINAKDPIVLGVHVVQGVAKIGTPICVPGREFVEIGWIVCIQDDDHRALDHAMKGQRVTINILGSNPEERQKMFGRHFEMEDDLVSKITPDSLDALREQYLGDLSTEDTELLFKLKQLFKI</sequence>
<dbReference type="PANTHER" id="PTHR43381">
    <property type="entry name" value="TRANSLATION INITIATION FACTOR IF-2-RELATED"/>
    <property type="match status" value="1"/>
</dbReference>
<comment type="caution">
    <text evidence="7">The sequence shown here is derived from an EMBL/GenBank/DDBJ whole genome shotgun (WGS) entry which is preliminary data.</text>
</comment>
<organism evidence="7 8">
    <name type="scientific">Salvia divinorum</name>
    <name type="common">Maria pastora</name>
    <name type="synonym">Diviner's sage</name>
    <dbReference type="NCBI Taxonomy" id="28513"/>
    <lineage>
        <taxon>Eukaryota</taxon>
        <taxon>Viridiplantae</taxon>
        <taxon>Streptophyta</taxon>
        <taxon>Embryophyta</taxon>
        <taxon>Tracheophyta</taxon>
        <taxon>Spermatophyta</taxon>
        <taxon>Magnoliopsida</taxon>
        <taxon>eudicotyledons</taxon>
        <taxon>Gunneridae</taxon>
        <taxon>Pentapetalae</taxon>
        <taxon>asterids</taxon>
        <taxon>lamiids</taxon>
        <taxon>Lamiales</taxon>
        <taxon>Lamiaceae</taxon>
        <taxon>Nepetoideae</taxon>
        <taxon>Mentheae</taxon>
        <taxon>Salviinae</taxon>
        <taxon>Salvia</taxon>
        <taxon>Salvia subgen. Calosphace</taxon>
    </lineage>
</organism>
<evidence type="ECO:0000256" key="1">
    <source>
        <dbReference type="ARBA" id="ARBA00022741"/>
    </source>
</evidence>
<dbReference type="InterPro" id="IPR023115">
    <property type="entry name" value="TIF_IF2_dom3"/>
</dbReference>
<accession>A0ABD1I0Q4</accession>
<dbReference type="Pfam" id="PF11987">
    <property type="entry name" value="IF-2"/>
    <property type="match status" value="1"/>
</dbReference>
<evidence type="ECO:0000259" key="5">
    <source>
        <dbReference type="Pfam" id="PF14578"/>
    </source>
</evidence>
<evidence type="ECO:0000313" key="8">
    <source>
        <dbReference type="Proteomes" id="UP001567538"/>
    </source>
</evidence>
<feature type="region of interest" description="Disordered" evidence="3">
    <location>
        <begin position="18"/>
        <end position="56"/>
    </location>
</feature>
<keyword evidence="1" id="KW-0547">Nucleotide-binding</keyword>
<dbReference type="InterPro" id="IPR009000">
    <property type="entry name" value="Transl_B-barrel_sf"/>
</dbReference>
<dbReference type="PANTHER" id="PTHR43381:SF4">
    <property type="entry name" value="EUKARYOTIC TRANSLATION INITIATION FACTOR 5B"/>
    <property type="match status" value="1"/>
</dbReference>
<dbReference type="FunFam" id="2.40.30.10:FF:000013">
    <property type="entry name" value="eukaryotic translation initiation factor 5B"/>
    <property type="match status" value="1"/>
</dbReference>
<dbReference type="CDD" id="cd03703">
    <property type="entry name" value="aeIF5B_II"/>
    <property type="match status" value="1"/>
</dbReference>
<dbReference type="Pfam" id="PF14578">
    <property type="entry name" value="GTP_EFTU_D4"/>
    <property type="match status" value="1"/>
</dbReference>
<evidence type="ECO:0000313" key="6">
    <source>
        <dbReference type="EMBL" id="KAL1562300.1"/>
    </source>
</evidence>
<dbReference type="InterPro" id="IPR029459">
    <property type="entry name" value="EFTU-type"/>
</dbReference>
<proteinExistence type="predicted"/>
<dbReference type="Gene3D" id="2.40.30.10">
    <property type="entry name" value="Translation factors"/>
    <property type="match status" value="2"/>
</dbReference>
<keyword evidence="7" id="KW-0560">Oxidoreductase</keyword>
<feature type="domain" description="Elongation factor Tu-type" evidence="5">
    <location>
        <begin position="281"/>
        <end position="371"/>
    </location>
</feature>
<dbReference type="Gene3D" id="3.40.50.10050">
    <property type="entry name" value="Translation initiation factor IF- 2, domain 3"/>
    <property type="match status" value="1"/>
</dbReference>
<keyword evidence="2" id="KW-0342">GTP-binding</keyword>
<dbReference type="GO" id="GO:0005525">
    <property type="term" value="F:GTP binding"/>
    <property type="evidence" value="ECO:0007669"/>
    <property type="project" value="UniProtKB-KW"/>
</dbReference>
<dbReference type="InterPro" id="IPR036925">
    <property type="entry name" value="TIF_IF2_dom3_sf"/>
</dbReference>
<evidence type="ECO:0000256" key="2">
    <source>
        <dbReference type="ARBA" id="ARBA00023134"/>
    </source>
</evidence>
<dbReference type="EMBL" id="JBEAFC010000003">
    <property type="protein sequence ID" value="KAL1562300.1"/>
    <property type="molecule type" value="Genomic_DNA"/>
</dbReference>
<evidence type="ECO:0000259" key="4">
    <source>
        <dbReference type="Pfam" id="PF11987"/>
    </source>
</evidence>
<dbReference type="SUPFAM" id="SSF50447">
    <property type="entry name" value="Translation proteins"/>
    <property type="match status" value="2"/>
</dbReference>
<evidence type="ECO:0000256" key="3">
    <source>
        <dbReference type="SAM" id="MobiDB-lite"/>
    </source>
</evidence>
<evidence type="ECO:0000313" key="7">
    <source>
        <dbReference type="EMBL" id="KAL1562305.1"/>
    </source>
</evidence>
<dbReference type="EMBL" id="JBEAFC010000003">
    <property type="protein sequence ID" value="KAL1562305.1"/>
    <property type="molecule type" value="Genomic_DNA"/>
</dbReference>
<dbReference type="GO" id="GO:0010242">
    <property type="term" value="F:oxygen evolving activity"/>
    <property type="evidence" value="ECO:0007669"/>
    <property type="project" value="UniProtKB-EC"/>
</dbReference>